<comment type="cofactor">
    <cofactor evidence="1">
        <name>Mn(2+)</name>
        <dbReference type="ChEBI" id="CHEBI:29035"/>
    </cofactor>
</comment>
<dbReference type="GO" id="GO:0030145">
    <property type="term" value="F:manganese ion binding"/>
    <property type="evidence" value="ECO:0007669"/>
    <property type="project" value="InterPro"/>
</dbReference>
<dbReference type="AlphaFoldDB" id="A0AAE0TEC0"/>
<reference evidence="8" key="3">
    <citation type="submission" date="2023-05" db="EMBL/GenBank/DDBJ databases">
        <authorList>
            <person name="Smith C.H."/>
        </authorList>
    </citation>
    <scope>NUCLEOTIDE SEQUENCE</scope>
    <source>
        <strain evidence="8">CHS0354</strain>
        <tissue evidence="8">Mantle</tissue>
    </source>
</reference>
<keyword evidence="3 6" id="KW-0479">Metal-binding</keyword>
<dbReference type="EMBL" id="JAEAOA010000469">
    <property type="protein sequence ID" value="KAK3608827.1"/>
    <property type="molecule type" value="Genomic_DNA"/>
</dbReference>
<evidence type="ECO:0000256" key="2">
    <source>
        <dbReference type="ARBA" id="ARBA00008766"/>
    </source>
</evidence>
<evidence type="ECO:0000256" key="1">
    <source>
        <dbReference type="ARBA" id="ARBA00001936"/>
    </source>
</evidence>
<name>A0AAE0TEC0_9BIVA</name>
<dbReference type="PANTHER" id="PTHR43226:SF4">
    <property type="entry name" value="XAA-PRO AMINOPEPTIDASE 3"/>
    <property type="match status" value="1"/>
</dbReference>
<dbReference type="Gene3D" id="3.40.350.10">
    <property type="entry name" value="Creatinase/prolidase N-terminal domain"/>
    <property type="match status" value="1"/>
</dbReference>
<dbReference type="PANTHER" id="PTHR43226">
    <property type="entry name" value="XAA-PRO AMINOPEPTIDASE 3"/>
    <property type="match status" value="1"/>
</dbReference>
<reference evidence="8" key="1">
    <citation type="journal article" date="2021" name="Genome Biol. Evol.">
        <title>A High-Quality Reference Genome for a Parasitic Bivalve with Doubly Uniparental Inheritance (Bivalvia: Unionida).</title>
        <authorList>
            <person name="Smith C.H."/>
        </authorList>
    </citation>
    <scope>NUCLEOTIDE SEQUENCE</scope>
    <source>
        <strain evidence="8">CHS0354</strain>
    </source>
</reference>
<dbReference type="InterPro" id="IPR029149">
    <property type="entry name" value="Creatin/AminoP/Spt16_N"/>
</dbReference>
<evidence type="ECO:0000256" key="3">
    <source>
        <dbReference type="ARBA" id="ARBA00022723"/>
    </source>
</evidence>
<protein>
    <recommendedName>
        <fullName evidence="7">Aminopeptidase P N-terminal domain-containing protein</fullName>
    </recommendedName>
</protein>
<dbReference type="SUPFAM" id="SSF56784">
    <property type="entry name" value="HAD-like"/>
    <property type="match status" value="1"/>
</dbReference>
<dbReference type="SMART" id="SM01011">
    <property type="entry name" value="AMP_N"/>
    <property type="match status" value="1"/>
</dbReference>
<dbReference type="InterPro" id="IPR041492">
    <property type="entry name" value="HAD_2"/>
</dbReference>
<dbReference type="InterPro" id="IPR036005">
    <property type="entry name" value="Creatinase/aminopeptidase-like"/>
</dbReference>
<dbReference type="Gene3D" id="1.10.150.240">
    <property type="entry name" value="Putative phosphatase, domain 2"/>
    <property type="match status" value="1"/>
</dbReference>
<dbReference type="GO" id="GO:0005829">
    <property type="term" value="C:cytosol"/>
    <property type="evidence" value="ECO:0007669"/>
    <property type="project" value="TreeGrafter"/>
</dbReference>
<dbReference type="Gene3D" id="3.90.230.10">
    <property type="entry name" value="Creatinase/methionine aminopeptidase superfamily"/>
    <property type="match status" value="1"/>
</dbReference>
<dbReference type="NCBIfam" id="TIGR01549">
    <property type="entry name" value="HAD-SF-IA-v1"/>
    <property type="match status" value="1"/>
</dbReference>
<keyword evidence="4" id="KW-0378">Hydrolase</keyword>
<dbReference type="InterPro" id="IPR036412">
    <property type="entry name" value="HAD-like_sf"/>
</dbReference>
<reference evidence="8" key="2">
    <citation type="journal article" date="2021" name="Genome Biol. Evol.">
        <title>Developing a high-quality reference genome for a parasitic bivalve with doubly uniparental inheritance (Bivalvia: Unionida).</title>
        <authorList>
            <person name="Smith C.H."/>
        </authorList>
    </citation>
    <scope>NUCLEOTIDE SEQUENCE</scope>
    <source>
        <strain evidence="8">CHS0354</strain>
        <tissue evidence="8">Mantle</tissue>
    </source>
</reference>
<evidence type="ECO:0000256" key="4">
    <source>
        <dbReference type="ARBA" id="ARBA00022801"/>
    </source>
</evidence>
<dbReference type="Pfam" id="PF13419">
    <property type="entry name" value="HAD_2"/>
    <property type="match status" value="1"/>
</dbReference>
<dbReference type="SUPFAM" id="SSF53092">
    <property type="entry name" value="Creatinase/prolidase N-terminal domain"/>
    <property type="match status" value="1"/>
</dbReference>
<comment type="similarity">
    <text evidence="2 6">Belongs to the peptidase M24B family.</text>
</comment>
<comment type="caution">
    <text evidence="8">The sequence shown here is derived from an EMBL/GenBank/DDBJ whole genome shotgun (WGS) entry which is preliminary data.</text>
</comment>
<dbReference type="Pfam" id="PF00557">
    <property type="entry name" value="Peptidase_M24"/>
    <property type="match status" value="1"/>
</dbReference>
<dbReference type="InterPro" id="IPR006439">
    <property type="entry name" value="HAD-SF_hydro_IA"/>
</dbReference>
<proteinExistence type="inferred from homology"/>
<dbReference type="Proteomes" id="UP001195483">
    <property type="component" value="Unassembled WGS sequence"/>
</dbReference>
<dbReference type="SUPFAM" id="SSF55920">
    <property type="entry name" value="Creatinase/aminopeptidase"/>
    <property type="match status" value="1"/>
</dbReference>
<dbReference type="Gene3D" id="3.40.50.1000">
    <property type="entry name" value="HAD superfamily/HAD-like"/>
    <property type="match status" value="1"/>
</dbReference>
<dbReference type="InterPro" id="IPR000994">
    <property type="entry name" value="Pept_M24"/>
</dbReference>
<evidence type="ECO:0000313" key="9">
    <source>
        <dbReference type="Proteomes" id="UP001195483"/>
    </source>
</evidence>
<dbReference type="PROSITE" id="PS00491">
    <property type="entry name" value="PROLINE_PEPTIDASE"/>
    <property type="match status" value="1"/>
</dbReference>
<evidence type="ECO:0000313" key="8">
    <source>
        <dbReference type="EMBL" id="KAK3608827.1"/>
    </source>
</evidence>
<dbReference type="GO" id="GO:0006508">
    <property type="term" value="P:proteolysis"/>
    <property type="evidence" value="ECO:0007669"/>
    <property type="project" value="TreeGrafter"/>
</dbReference>
<evidence type="ECO:0000259" key="7">
    <source>
        <dbReference type="SMART" id="SM01011"/>
    </source>
</evidence>
<accession>A0AAE0TEC0</accession>
<dbReference type="InterPro" id="IPR007865">
    <property type="entry name" value="Aminopep_P_N"/>
</dbReference>
<dbReference type="Pfam" id="PF05195">
    <property type="entry name" value="AMP_N"/>
    <property type="match status" value="1"/>
</dbReference>
<dbReference type="InterPro" id="IPR023198">
    <property type="entry name" value="PGP-like_dom2"/>
</dbReference>
<keyword evidence="5" id="KW-0464">Manganese</keyword>
<feature type="domain" description="Aminopeptidase P N-terminal" evidence="7">
    <location>
        <begin position="8"/>
        <end position="138"/>
    </location>
</feature>
<evidence type="ECO:0000256" key="6">
    <source>
        <dbReference type="RuleBase" id="RU000590"/>
    </source>
</evidence>
<evidence type="ECO:0000256" key="5">
    <source>
        <dbReference type="ARBA" id="ARBA00023211"/>
    </source>
</evidence>
<dbReference type="InterPro" id="IPR023214">
    <property type="entry name" value="HAD_sf"/>
</dbReference>
<dbReference type="InterPro" id="IPR052433">
    <property type="entry name" value="X-Pro_dipept-like"/>
</dbReference>
<keyword evidence="9" id="KW-1185">Reference proteome</keyword>
<gene>
    <name evidence="8" type="ORF">CHS0354_006868</name>
</gene>
<sequence>MRKTVPPFSASVYMTRRKTLLDALEDNSVLLLYSGESFVKSLDALYPFVVDADFFYLTGIEEEDVRYIAVKKAGAVKEFLFIADTDAEKERWDGTMLTVQRAKDISGIEYVFSRTVLKNSFIARFPLPYFQRYLSELAQLFPGTVMKKITGRINSMRLKKDEGELERIVAATGIIAEAFKQVLPFIRPEQYEYEAEAVITSVYHRHGCPNGFDMIIGSGRNSTVLHYNDNNCRMQNGMLVLIDTGVSYGGYNADITRTLPVNGKYTARQRQLYTAVLDMQREYISKVRAGMTSEQVFELAGQIQGKIVIREGLTDNEKEHTRFTVHRIGHPIGLDVHDPVDPHEPLPAGAVLTVEPGIYLPEEEIGIRIEDMILLTDSGCRVLSDAIPKNPDEIEALMAKHGQCKYELMDHEMLWERYEKGTLKEGCRLFKLDREIKVSFEHFDGTLYDTSVDIAHTVNAVRDEYGLAALPLPGILAHVGNGVENLLRACLSEVPDSLDTLADKFRTAYLDNTAEATCSYPGVEEFLNSDTHIKIILSNKTEAVIRRILDIKGTTGFFRRVIGGDTFTCRKPDPELLDIIRRDFPFEVSQFLMVGDDMPDILFAERAGIDMVYCNFGFRGDLHAPGRVSIDNYYQLAELLAVR</sequence>
<organism evidence="8 9">
    <name type="scientific">Potamilus streckersoni</name>
    <dbReference type="NCBI Taxonomy" id="2493646"/>
    <lineage>
        <taxon>Eukaryota</taxon>
        <taxon>Metazoa</taxon>
        <taxon>Spiralia</taxon>
        <taxon>Lophotrochozoa</taxon>
        <taxon>Mollusca</taxon>
        <taxon>Bivalvia</taxon>
        <taxon>Autobranchia</taxon>
        <taxon>Heteroconchia</taxon>
        <taxon>Palaeoheterodonta</taxon>
        <taxon>Unionida</taxon>
        <taxon>Unionoidea</taxon>
        <taxon>Unionidae</taxon>
        <taxon>Ambleminae</taxon>
        <taxon>Lampsilini</taxon>
        <taxon>Potamilus</taxon>
    </lineage>
</organism>
<dbReference type="GO" id="GO:0070006">
    <property type="term" value="F:metalloaminopeptidase activity"/>
    <property type="evidence" value="ECO:0007669"/>
    <property type="project" value="InterPro"/>
</dbReference>
<dbReference type="InterPro" id="IPR001131">
    <property type="entry name" value="Peptidase_M24B_aminopep-P_CS"/>
</dbReference>